<keyword evidence="9" id="KW-0133">Cell shape</keyword>
<dbReference type="InterPro" id="IPR036138">
    <property type="entry name" value="PBP_dimer_sf"/>
</dbReference>
<keyword evidence="7 15" id="KW-0812">Transmembrane</keyword>
<evidence type="ECO:0000259" key="17">
    <source>
        <dbReference type="Pfam" id="PF03717"/>
    </source>
</evidence>
<feature type="compositionally biased region" description="Acidic residues" evidence="14">
    <location>
        <begin position="708"/>
        <end position="718"/>
    </location>
</feature>
<evidence type="ECO:0000256" key="1">
    <source>
        <dbReference type="ARBA" id="ARBA00004167"/>
    </source>
</evidence>
<evidence type="ECO:0000313" key="19">
    <source>
        <dbReference type="Proteomes" id="UP000567795"/>
    </source>
</evidence>
<comment type="caution">
    <text evidence="18">The sequence shown here is derived from an EMBL/GenBank/DDBJ whole genome shotgun (WGS) entry which is preliminary data.</text>
</comment>
<evidence type="ECO:0000256" key="7">
    <source>
        <dbReference type="ARBA" id="ARBA00022692"/>
    </source>
</evidence>
<dbReference type="InterPro" id="IPR012338">
    <property type="entry name" value="Beta-lactam/transpept-like"/>
</dbReference>
<comment type="subcellular location">
    <subcellularLocation>
        <location evidence="2">Cell membrane</location>
    </subcellularLocation>
    <subcellularLocation>
        <location evidence="1">Membrane</location>
        <topology evidence="1">Single-pass membrane protein</topology>
    </subcellularLocation>
</comment>
<keyword evidence="6" id="KW-0645">Protease</keyword>
<feature type="compositionally biased region" description="Low complexity" evidence="14">
    <location>
        <begin position="754"/>
        <end position="778"/>
    </location>
</feature>
<evidence type="ECO:0000259" key="16">
    <source>
        <dbReference type="Pfam" id="PF00905"/>
    </source>
</evidence>
<evidence type="ECO:0000256" key="15">
    <source>
        <dbReference type="SAM" id="Phobius"/>
    </source>
</evidence>
<dbReference type="GO" id="GO:0009252">
    <property type="term" value="P:peptidoglycan biosynthetic process"/>
    <property type="evidence" value="ECO:0007669"/>
    <property type="project" value="UniProtKB-KW"/>
</dbReference>
<dbReference type="InterPro" id="IPR005311">
    <property type="entry name" value="PBP_dimer"/>
</dbReference>
<dbReference type="InterPro" id="IPR001460">
    <property type="entry name" value="PCN-bd_Tpept"/>
</dbReference>
<feature type="transmembrane region" description="Helical" evidence="15">
    <location>
        <begin position="17"/>
        <end position="37"/>
    </location>
</feature>
<evidence type="ECO:0000256" key="10">
    <source>
        <dbReference type="ARBA" id="ARBA00022984"/>
    </source>
</evidence>
<evidence type="ECO:0000256" key="2">
    <source>
        <dbReference type="ARBA" id="ARBA00004236"/>
    </source>
</evidence>
<dbReference type="Pfam" id="PF00905">
    <property type="entry name" value="Transpeptidase"/>
    <property type="match status" value="1"/>
</dbReference>
<dbReference type="GO" id="GO:0009002">
    <property type="term" value="F:serine-type D-Ala-D-Ala carboxypeptidase activity"/>
    <property type="evidence" value="ECO:0007669"/>
    <property type="project" value="InterPro"/>
</dbReference>
<dbReference type="InterPro" id="IPR017790">
    <property type="entry name" value="Penicillin-binding_protein_2"/>
</dbReference>
<accession>A0A853A871</accession>
<sequence length="802" mass="85259">MTNIPATGSTPRVTTRLVILQVIVVSLLATLGGRLWYLQIRNGEEYSTQAVGQHVREIVTPAVRGQILDANGLPLADNRTALVVSVDRTELSQQEDGGDAVLDRLADVLGMDPQDVRNRIRLCDAQTPQPCWNGSPYQPVPVTDEATTQQALQIMERREDFPGIIAEPTAVRRYPAPEGANAAQVLGYLSPVTDEELQESEAEGGTLQRADQIGRMGLERSYDDVLRGTDGIESLEVDNLGRVMGTASTTPAVPGQHLVTSIDARIQAIAEEQLMDALERARSQVDTGNTGRRFEGDSGAVVVMDTRTGRIIAMASAPTYDPNVWTGGISSRDYEALTSEEANVPLLNRATQGLAPPGSVFKVVSTAASIEAGYDRDGTYPCPASMNIGGQTFRNHETSDRGSITFAEALMYSCDTVYYQLAYEMWLADGGTDPVDDPADPMHTMAQEFGLGSLTGIDIPEESAGRVPTREWKQEFWEANRDTWCEQAENPDEDEDPYIVRLNRENCLEGNVFRAGDTVNFSIGQGDLQVTPLQIATIYAAIANGGTLWQPSVGKATVTADGTRATEIQPQANGELPVDDSIIDYLDEGLRRTAMEGTAGGVFAGWPHEEIPVGAKTGTAEVAGSQARSWFASYTEDYAIVMTVSQGGSGSGTSGPSVRKIYDALYGVQPDGSIDTARAMLPAPQDQLPTVNDDGTIDPLATSGSYTDPEDVEQDADADGSGRGTEAAGEAEQGIVEPAAWSPAGGRPLGDGGPATAAAAAVVPADGAAAPAAPAPAADRPEETRRRYDLALLAQVPPGRTT</sequence>
<dbReference type="GO" id="GO:0008658">
    <property type="term" value="F:penicillin binding"/>
    <property type="evidence" value="ECO:0007669"/>
    <property type="project" value="InterPro"/>
</dbReference>
<evidence type="ECO:0000256" key="8">
    <source>
        <dbReference type="ARBA" id="ARBA00022801"/>
    </source>
</evidence>
<keyword evidence="8" id="KW-0378">Hydrolase</keyword>
<evidence type="ECO:0000256" key="14">
    <source>
        <dbReference type="SAM" id="MobiDB-lite"/>
    </source>
</evidence>
<evidence type="ECO:0000256" key="3">
    <source>
        <dbReference type="ARBA" id="ARBA00007171"/>
    </source>
</evidence>
<feature type="domain" description="Penicillin-binding protein dimerisation" evidence="17">
    <location>
        <begin position="60"/>
        <end position="246"/>
    </location>
</feature>
<dbReference type="SUPFAM" id="SSF56601">
    <property type="entry name" value="beta-lactamase/transpeptidase-like"/>
    <property type="match status" value="1"/>
</dbReference>
<dbReference type="GO" id="GO:0005886">
    <property type="term" value="C:plasma membrane"/>
    <property type="evidence" value="ECO:0007669"/>
    <property type="project" value="UniProtKB-SubCell"/>
</dbReference>
<evidence type="ECO:0000256" key="6">
    <source>
        <dbReference type="ARBA" id="ARBA00022670"/>
    </source>
</evidence>
<comment type="similarity">
    <text evidence="3">Belongs to the transpeptidase family.</text>
</comment>
<gene>
    <name evidence="18" type="ORF">FHU37_003575</name>
</gene>
<feature type="domain" description="Penicillin-binding protein transpeptidase" evidence="16">
    <location>
        <begin position="299"/>
        <end position="662"/>
    </location>
</feature>
<dbReference type="Proteomes" id="UP000567795">
    <property type="component" value="Unassembled WGS sequence"/>
</dbReference>
<dbReference type="PANTHER" id="PTHR30627">
    <property type="entry name" value="PEPTIDOGLYCAN D,D-TRANSPEPTIDASE"/>
    <property type="match status" value="1"/>
</dbReference>
<dbReference type="Gene3D" id="3.40.710.10">
    <property type="entry name" value="DD-peptidase/beta-lactamase superfamily"/>
    <property type="match status" value="1"/>
</dbReference>
<evidence type="ECO:0000256" key="11">
    <source>
        <dbReference type="ARBA" id="ARBA00022989"/>
    </source>
</evidence>
<dbReference type="NCBIfam" id="TIGR03423">
    <property type="entry name" value="pbp2_mrdA"/>
    <property type="match status" value="1"/>
</dbReference>
<dbReference type="RefSeq" id="WP_179815185.1">
    <property type="nucleotide sequence ID" value="NZ_JACBZD010000001.1"/>
</dbReference>
<evidence type="ECO:0000313" key="18">
    <source>
        <dbReference type="EMBL" id="NYI06632.1"/>
    </source>
</evidence>
<dbReference type="GO" id="GO:0071972">
    <property type="term" value="F:peptidoglycan L,D-transpeptidase activity"/>
    <property type="evidence" value="ECO:0007669"/>
    <property type="project" value="TreeGrafter"/>
</dbReference>
<evidence type="ECO:0000256" key="5">
    <source>
        <dbReference type="ARBA" id="ARBA00022519"/>
    </source>
</evidence>
<dbReference type="Gene3D" id="3.90.1310.10">
    <property type="entry name" value="Penicillin-binding protein 2a (Domain 2)"/>
    <property type="match status" value="1"/>
</dbReference>
<organism evidence="18 19">
    <name type="scientific">Allostreptomyces psammosilenae</name>
    <dbReference type="NCBI Taxonomy" id="1892865"/>
    <lineage>
        <taxon>Bacteria</taxon>
        <taxon>Bacillati</taxon>
        <taxon>Actinomycetota</taxon>
        <taxon>Actinomycetes</taxon>
        <taxon>Kitasatosporales</taxon>
        <taxon>Streptomycetaceae</taxon>
        <taxon>Allostreptomyces</taxon>
    </lineage>
</organism>
<evidence type="ECO:0000256" key="4">
    <source>
        <dbReference type="ARBA" id="ARBA00022475"/>
    </source>
</evidence>
<keyword evidence="19" id="KW-1185">Reference proteome</keyword>
<dbReference type="PANTHER" id="PTHR30627:SF2">
    <property type="entry name" value="PEPTIDOGLYCAN D,D-TRANSPEPTIDASE MRDA"/>
    <property type="match status" value="1"/>
</dbReference>
<evidence type="ECO:0000256" key="12">
    <source>
        <dbReference type="ARBA" id="ARBA00023136"/>
    </source>
</evidence>
<dbReference type="GO" id="GO:0071555">
    <property type="term" value="P:cell wall organization"/>
    <property type="evidence" value="ECO:0007669"/>
    <property type="project" value="UniProtKB-KW"/>
</dbReference>
<name>A0A853A871_9ACTN</name>
<evidence type="ECO:0000256" key="9">
    <source>
        <dbReference type="ARBA" id="ARBA00022960"/>
    </source>
</evidence>
<keyword evidence="11 15" id="KW-1133">Transmembrane helix</keyword>
<reference evidence="18 19" key="1">
    <citation type="submission" date="2020-07" db="EMBL/GenBank/DDBJ databases">
        <title>Sequencing the genomes of 1000 actinobacteria strains.</title>
        <authorList>
            <person name="Klenk H.-P."/>
        </authorList>
    </citation>
    <scope>NUCLEOTIDE SEQUENCE [LARGE SCALE GENOMIC DNA]</scope>
    <source>
        <strain evidence="18 19">DSM 42178</strain>
    </source>
</reference>
<dbReference type="InterPro" id="IPR050515">
    <property type="entry name" value="Beta-lactam/transpept"/>
</dbReference>
<dbReference type="Pfam" id="PF03717">
    <property type="entry name" value="PBP_dimer"/>
    <property type="match status" value="1"/>
</dbReference>
<dbReference type="EMBL" id="JACBZD010000001">
    <property type="protein sequence ID" value="NYI06632.1"/>
    <property type="molecule type" value="Genomic_DNA"/>
</dbReference>
<keyword evidence="12 15" id="KW-0472">Membrane</keyword>
<dbReference type="SUPFAM" id="SSF56519">
    <property type="entry name" value="Penicillin binding protein dimerisation domain"/>
    <property type="match status" value="1"/>
</dbReference>
<keyword evidence="4" id="KW-1003">Cell membrane</keyword>
<protein>
    <submittedName>
        <fullName evidence="18">Penicillin-binding protein 2</fullName>
    </submittedName>
</protein>
<keyword evidence="10" id="KW-0573">Peptidoglycan synthesis</keyword>
<dbReference type="GO" id="GO:0008360">
    <property type="term" value="P:regulation of cell shape"/>
    <property type="evidence" value="ECO:0007669"/>
    <property type="project" value="UniProtKB-KW"/>
</dbReference>
<dbReference type="GO" id="GO:0006508">
    <property type="term" value="P:proteolysis"/>
    <property type="evidence" value="ECO:0007669"/>
    <property type="project" value="UniProtKB-KW"/>
</dbReference>
<keyword evidence="5" id="KW-0997">Cell inner membrane</keyword>
<keyword evidence="13" id="KW-0961">Cell wall biogenesis/degradation</keyword>
<proteinExistence type="inferred from homology"/>
<evidence type="ECO:0000256" key="13">
    <source>
        <dbReference type="ARBA" id="ARBA00023316"/>
    </source>
</evidence>
<feature type="region of interest" description="Disordered" evidence="14">
    <location>
        <begin position="685"/>
        <end position="786"/>
    </location>
</feature>
<dbReference type="AlphaFoldDB" id="A0A853A871"/>